<evidence type="ECO:0000256" key="6">
    <source>
        <dbReference type="ARBA" id="ARBA00022692"/>
    </source>
</evidence>
<dbReference type="SUPFAM" id="SSF54523">
    <property type="entry name" value="Pili subunits"/>
    <property type="match status" value="1"/>
</dbReference>
<feature type="domain" description="Type II secretion system protein GspI C-terminal" evidence="10">
    <location>
        <begin position="49"/>
        <end position="127"/>
    </location>
</feature>
<keyword evidence="8" id="KW-0472">Membrane</keyword>
<evidence type="ECO:0000256" key="1">
    <source>
        <dbReference type="ARBA" id="ARBA00004377"/>
    </source>
</evidence>
<evidence type="ECO:0000256" key="3">
    <source>
        <dbReference type="ARBA" id="ARBA00022475"/>
    </source>
</evidence>
<accession>A0ABV8MR70</accession>
<sequence>MSRRPLKPRRLSGRGFTLIEVLVALAVIGIALAAAVRATMGVVDGSMALKRHVAAGWVAQNRLNLYLARSEFPDVGSSEGNESQAGMAFTWRATVSETPNRAFRRVEIQVFPQDRFDHADAVLVGFIANVP</sequence>
<proteinExistence type="inferred from homology"/>
<dbReference type="InterPro" id="IPR010052">
    <property type="entry name" value="T2SS_protein-GspI"/>
</dbReference>
<dbReference type="InterPro" id="IPR012902">
    <property type="entry name" value="N_methyl_site"/>
</dbReference>
<evidence type="ECO:0000313" key="12">
    <source>
        <dbReference type="Proteomes" id="UP001595791"/>
    </source>
</evidence>
<protein>
    <recommendedName>
        <fullName evidence="9">Type II secretion system protein I</fullName>
        <shortName evidence="9">T2SS minor pseudopilin I</shortName>
    </recommendedName>
</protein>
<keyword evidence="7" id="KW-1133">Transmembrane helix</keyword>
<dbReference type="PANTHER" id="PTHR38779">
    <property type="entry name" value="TYPE II SECRETION SYSTEM PROTEIN I-RELATED"/>
    <property type="match status" value="1"/>
</dbReference>
<name>A0ABV8MR70_9NEIS</name>
<dbReference type="Proteomes" id="UP001595791">
    <property type="component" value="Unassembled WGS sequence"/>
</dbReference>
<evidence type="ECO:0000256" key="9">
    <source>
        <dbReference type="RuleBase" id="RU368030"/>
    </source>
</evidence>
<dbReference type="NCBIfam" id="TIGR02532">
    <property type="entry name" value="IV_pilin_GFxxxE"/>
    <property type="match status" value="1"/>
</dbReference>
<dbReference type="InterPro" id="IPR003413">
    <property type="entry name" value="T2SS_GspI_C"/>
</dbReference>
<comment type="similarity">
    <text evidence="2 9">Belongs to the GSP I family.</text>
</comment>
<dbReference type="Pfam" id="PF07963">
    <property type="entry name" value="N_methyl"/>
    <property type="match status" value="1"/>
</dbReference>
<comment type="subcellular location">
    <subcellularLocation>
        <location evidence="1 9">Cell inner membrane</location>
        <topology evidence="1 9">Single-pass membrane protein</topology>
    </subcellularLocation>
</comment>
<evidence type="ECO:0000256" key="5">
    <source>
        <dbReference type="ARBA" id="ARBA00022519"/>
    </source>
</evidence>
<comment type="function">
    <text evidence="9">Component of the type II secretion system required for the energy-dependent secretion of extracellular factors such as proteases and toxins from the periplasm.</text>
</comment>
<evidence type="ECO:0000256" key="4">
    <source>
        <dbReference type="ARBA" id="ARBA00022481"/>
    </source>
</evidence>
<dbReference type="EMBL" id="JBHSBU010000001">
    <property type="protein sequence ID" value="MFC4159566.1"/>
    <property type="molecule type" value="Genomic_DNA"/>
</dbReference>
<keyword evidence="3" id="KW-1003">Cell membrane</keyword>
<evidence type="ECO:0000313" key="11">
    <source>
        <dbReference type="EMBL" id="MFC4159566.1"/>
    </source>
</evidence>
<keyword evidence="12" id="KW-1185">Reference proteome</keyword>
<dbReference type="Gene3D" id="3.30.1300.30">
    <property type="entry name" value="GSPII I/J protein-like"/>
    <property type="match status" value="1"/>
</dbReference>
<comment type="subunit">
    <text evidence="9">Type II secretion is composed of four main components: the outer membrane complex, the inner membrane complex, the cytoplasmic secretion ATPase and the periplasm-spanning pseudopilus.</text>
</comment>
<dbReference type="Pfam" id="PF02501">
    <property type="entry name" value="T2SSI"/>
    <property type="match status" value="1"/>
</dbReference>
<comment type="PTM">
    <text evidence="9">Cleaved by prepilin peptidase.</text>
</comment>
<organism evidence="11 12">
    <name type="scientific">Chitinimonas lacunae</name>
    <dbReference type="NCBI Taxonomy" id="1963018"/>
    <lineage>
        <taxon>Bacteria</taxon>
        <taxon>Pseudomonadati</taxon>
        <taxon>Pseudomonadota</taxon>
        <taxon>Betaproteobacteria</taxon>
        <taxon>Neisseriales</taxon>
        <taxon>Chitinibacteraceae</taxon>
        <taxon>Chitinimonas</taxon>
    </lineage>
</organism>
<evidence type="ECO:0000256" key="2">
    <source>
        <dbReference type="ARBA" id="ARBA00008358"/>
    </source>
</evidence>
<dbReference type="RefSeq" id="WP_378163457.1">
    <property type="nucleotide sequence ID" value="NZ_JBHSBU010000001.1"/>
</dbReference>
<dbReference type="InterPro" id="IPR045584">
    <property type="entry name" value="Pilin-like"/>
</dbReference>
<dbReference type="NCBIfam" id="TIGR01707">
    <property type="entry name" value="gspI"/>
    <property type="match status" value="1"/>
</dbReference>
<dbReference type="PROSITE" id="PS00409">
    <property type="entry name" value="PROKAR_NTER_METHYL"/>
    <property type="match status" value="1"/>
</dbReference>
<keyword evidence="5 9" id="KW-0997">Cell inner membrane</keyword>
<evidence type="ECO:0000259" key="10">
    <source>
        <dbReference type="Pfam" id="PF02501"/>
    </source>
</evidence>
<dbReference type="PANTHER" id="PTHR38779:SF2">
    <property type="entry name" value="TYPE II SECRETION SYSTEM PROTEIN I-RELATED"/>
    <property type="match status" value="1"/>
</dbReference>
<reference evidence="12" key="1">
    <citation type="journal article" date="2019" name="Int. J. Syst. Evol. Microbiol.">
        <title>The Global Catalogue of Microorganisms (GCM) 10K type strain sequencing project: providing services to taxonomists for standard genome sequencing and annotation.</title>
        <authorList>
            <consortium name="The Broad Institute Genomics Platform"/>
            <consortium name="The Broad Institute Genome Sequencing Center for Infectious Disease"/>
            <person name="Wu L."/>
            <person name="Ma J."/>
        </authorList>
    </citation>
    <scope>NUCLEOTIDE SEQUENCE [LARGE SCALE GENOMIC DNA]</scope>
    <source>
        <strain evidence="12">LMG 29894</strain>
    </source>
</reference>
<comment type="caution">
    <text evidence="11">The sequence shown here is derived from an EMBL/GenBank/DDBJ whole genome shotgun (WGS) entry which is preliminary data.</text>
</comment>
<gene>
    <name evidence="11" type="primary">gspI</name>
    <name evidence="11" type="ORF">ACFOW7_09410</name>
</gene>
<evidence type="ECO:0000256" key="8">
    <source>
        <dbReference type="ARBA" id="ARBA00023136"/>
    </source>
</evidence>
<evidence type="ECO:0000256" key="7">
    <source>
        <dbReference type="ARBA" id="ARBA00022989"/>
    </source>
</evidence>
<keyword evidence="4 9" id="KW-0488">Methylation</keyword>
<keyword evidence="6" id="KW-0812">Transmembrane</keyword>